<reference evidence="1 2" key="1">
    <citation type="journal article" date="2017" name="Gigascience">
        <title>Draft genome of the honey bee ectoparasitic mite, Tropilaelaps mercedesae, is shaped by the parasitic life history.</title>
        <authorList>
            <person name="Dong X."/>
            <person name="Armstrong S.D."/>
            <person name="Xia D."/>
            <person name="Makepeace B.L."/>
            <person name="Darby A.C."/>
            <person name="Kadowaki T."/>
        </authorList>
    </citation>
    <scope>NUCLEOTIDE SEQUENCE [LARGE SCALE GENOMIC DNA]</scope>
    <source>
        <strain evidence="1">Wuxi-XJTLU</strain>
    </source>
</reference>
<accession>A0A1V9XSZ7</accession>
<gene>
    <name evidence="1" type="ORF">BIW11_03057</name>
</gene>
<name>A0A1V9XSZ7_9ACAR</name>
<organism evidence="1 2">
    <name type="scientific">Tropilaelaps mercedesae</name>
    <dbReference type="NCBI Taxonomy" id="418985"/>
    <lineage>
        <taxon>Eukaryota</taxon>
        <taxon>Metazoa</taxon>
        <taxon>Ecdysozoa</taxon>
        <taxon>Arthropoda</taxon>
        <taxon>Chelicerata</taxon>
        <taxon>Arachnida</taxon>
        <taxon>Acari</taxon>
        <taxon>Parasitiformes</taxon>
        <taxon>Mesostigmata</taxon>
        <taxon>Gamasina</taxon>
        <taxon>Dermanyssoidea</taxon>
        <taxon>Laelapidae</taxon>
        <taxon>Tropilaelaps</taxon>
    </lineage>
</organism>
<sequence length="94" mass="10733">MAQYLRCSGMLDSKNHCIERLTCQYTAGSLNSLEKEVASLIIYTIVKNKFIPETFKEQMRKAATSGRHSALKCYSFHCDSHRNEDVFSGFGNFK</sequence>
<dbReference type="InParanoid" id="A0A1V9XSZ7"/>
<proteinExistence type="predicted"/>
<evidence type="ECO:0000313" key="1">
    <source>
        <dbReference type="EMBL" id="OQR76532.1"/>
    </source>
</evidence>
<dbReference type="OrthoDB" id="6424198at2759"/>
<dbReference type="EMBL" id="MNPL01004711">
    <property type="protein sequence ID" value="OQR76532.1"/>
    <property type="molecule type" value="Genomic_DNA"/>
</dbReference>
<protein>
    <submittedName>
        <fullName evidence="1">Uncharacterized protein</fullName>
    </submittedName>
</protein>
<dbReference type="Proteomes" id="UP000192247">
    <property type="component" value="Unassembled WGS sequence"/>
</dbReference>
<dbReference type="AlphaFoldDB" id="A0A1V9XSZ7"/>
<comment type="caution">
    <text evidence="1">The sequence shown here is derived from an EMBL/GenBank/DDBJ whole genome shotgun (WGS) entry which is preliminary data.</text>
</comment>
<evidence type="ECO:0000313" key="2">
    <source>
        <dbReference type="Proteomes" id="UP000192247"/>
    </source>
</evidence>
<keyword evidence="2" id="KW-1185">Reference proteome</keyword>